<dbReference type="InterPro" id="IPR036070">
    <property type="entry name" value="Nop_dom_sf"/>
</dbReference>
<dbReference type="Pfam" id="PF08156">
    <property type="entry name" value="NOP5NT"/>
    <property type="match status" value="1"/>
</dbReference>
<dbReference type="InterPro" id="IPR012976">
    <property type="entry name" value="NOSIC"/>
</dbReference>
<organism evidence="7 8">
    <name type="scientific">Larinioides sclopetarius</name>
    <dbReference type="NCBI Taxonomy" id="280406"/>
    <lineage>
        <taxon>Eukaryota</taxon>
        <taxon>Metazoa</taxon>
        <taxon>Ecdysozoa</taxon>
        <taxon>Arthropoda</taxon>
        <taxon>Chelicerata</taxon>
        <taxon>Arachnida</taxon>
        <taxon>Araneae</taxon>
        <taxon>Araneomorphae</taxon>
        <taxon>Entelegynae</taxon>
        <taxon>Araneoidea</taxon>
        <taxon>Araneidae</taxon>
        <taxon>Larinioides</taxon>
    </lineage>
</organism>
<dbReference type="InterPro" id="IPR045056">
    <property type="entry name" value="Nop56/Nop58"/>
</dbReference>
<protein>
    <recommendedName>
        <fullName evidence="5">Nucleolar protein 56</fullName>
    </recommendedName>
</protein>
<evidence type="ECO:0000256" key="4">
    <source>
        <dbReference type="ARBA" id="ARBA00023242"/>
    </source>
</evidence>
<name>A0AAV2ATG0_9ARAC</name>
<dbReference type="SMART" id="SM00931">
    <property type="entry name" value="NOSIC"/>
    <property type="match status" value="1"/>
</dbReference>
<evidence type="ECO:0000256" key="2">
    <source>
        <dbReference type="ARBA" id="ARBA00009211"/>
    </source>
</evidence>
<dbReference type="SUPFAM" id="SSF89124">
    <property type="entry name" value="Nop domain"/>
    <property type="match status" value="1"/>
</dbReference>
<dbReference type="AlphaFoldDB" id="A0AAV2ATG0"/>
<feature type="domain" description="Nop" evidence="6">
    <location>
        <begin position="293"/>
        <end position="387"/>
    </location>
</feature>
<dbReference type="GO" id="GO:0030515">
    <property type="term" value="F:snoRNA binding"/>
    <property type="evidence" value="ECO:0007669"/>
    <property type="project" value="InterPro"/>
</dbReference>
<evidence type="ECO:0000259" key="6">
    <source>
        <dbReference type="PROSITE" id="PS51358"/>
    </source>
</evidence>
<gene>
    <name evidence="7" type="ORF">LARSCL_LOCUS14056</name>
</gene>
<dbReference type="Proteomes" id="UP001497382">
    <property type="component" value="Unassembled WGS sequence"/>
</dbReference>
<dbReference type="GO" id="GO:0042254">
    <property type="term" value="P:ribosome biogenesis"/>
    <property type="evidence" value="ECO:0007669"/>
    <property type="project" value="UniProtKB-KW"/>
</dbReference>
<evidence type="ECO:0000256" key="5">
    <source>
        <dbReference type="ARBA" id="ARBA00040742"/>
    </source>
</evidence>
<reference evidence="7 8" key="1">
    <citation type="submission" date="2024-04" db="EMBL/GenBank/DDBJ databases">
        <authorList>
            <person name="Rising A."/>
            <person name="Reimegard J."/>
            <person name="Sonavane S."/>
            <person name="Akerstrom W."/>
            <person name="Nylinder S."/>
            <person name="Hedman E."/>
            <person name="Kallberg Y."/>
        </authorList>
    </citation>
    <scope>NUCLEOTIDE SEQUENCE [LARGE SCALE GENOMIC DNA]</scope>
</reference>
<keyword evidence="8" id="KW-1185">Reference proteome</keyword>
<dbReference type="InterPro" id="IPR012974">
    <property type="entry name" value="NOP58/56_N"/>
</dbReference>
<evidence type="ECO:0000313" key="7">
    <source>
        <dbReference type="EMBL" id="CAL1286098.1"/>
    </source>
</evidence>
<dbReference type="Gene3D" id="1.10.287.4070">
    <property type="match status" value="1"/>
</dbReference>
<dbReference type="Pfam" id="PF01798">
    <property type="entry name" value="Nop"/>
    <property type="match status" value="1"/>
</dbReference>
<dbReference type="GO" id="GO:0031428">
    <property type="term" value="C:box C/D methylation guide snoRNP complex"/>
    <property type="evidence" value="ECO:0007669"/>
    <property type="project" value="InterPro"/>
</dbReference>
<keyword evidence="4" id="KW-0539">Nucleus</keyword>
<comment type="caution">
    <text evidence="7">The sequence shown here is derived from an EMBL/GenBank/DDBJ whole genome shotgun (WGS) entry which is preliminary data.</text>
</comment>
<proteinExistence type="inferred from homology"/>
<sequence>MHQLYVLFESACGYGLFRTTEFEEVAIFMPEVQESILDISKFRSIVFLHAFHPFQSVSEAYDNMQCIMKGKLHMDLHIFLENNVPKAKKGKQAVVLGVSDTALGTTITDNLGIACDTSGVVMEVIRGIRFHFPKLIKGYKDQATIDRSQFGLSHHYARIKLKVKFDRLVPQTVDMSDQLDKDINTLGSRVRRWYSLHFPELSTLVPDVQTYVRCVKEIKNRKCMPENITDALLDIVNDPEKVQKIVEAARTSMGMDISEEDIENIENCAEQVFSLMKRRDETNDYLNSKMRQIAPNLSALIGEKVGAQLISQAGSLTSLAKFPSSTVQILGAQKSLFRTLKTKGTQSTFTSLKKKSLIGKFLKGRSARYLSNKCSLAARIDCFRGVS</sequence>
<comment type="similarity">
    <text evidence="2">Belongs to the NOP5/NOP56 family.</text>
</comment>
<dbReference type="PANTHER" id="PTHR10894:SF0">
    <property type="entry name" value="NUCLEOLAR PROTEIN 56"/>
    <property type="match status" value="1"/>
</dbReference>
<evidence type="ECO:0000313" key="8">
    <source>
        <dbReference type="Proteomes" id="UP001497382"/>
    </source>
</evidence>
<dbReference type="InterPro" id="IPR002687">
    <property type="entry name" value="Nop_dom"/>
</dbReference>
<comment type="subcellular location">
    <subcellularLocation>
        <location evidence="1">Nucleus</location>
        <location evidence="1">Nucleolus</location>
    </subcellularLocation>
</comment>
<evidence type="ECO:0000256" key="3">
    <source>
        <dbReference type="ARBA" id="ARBA00022517"/>
    </source>
</evidence>
<dbReference type="EMBL" id="CAXIEN010000198">
    <property type="protein sequence ID" value="CAL1286098.1"/>
    <property type="molecule type" value="Genomic_DNA"/>
</dbReference>
<accession>A0AAV2ATG0</accession>
<evidence type="ECO:0000256" key="1">
    <source>
        <dbReference type="ARBA" id="ARBA00004604"/>
    </source>
</evidence>
<dbReference type="Gene3D" id="1.10.246.90">
    <property type="entry name" value="Nop domain"/>
    <property type="match status" value="1"/>
</dbReference>
<keyword evidence="3" id="KW-0690">Ribosome biogenesis</keyword>
<dbReference type="InterPro" id="IPR042239">
    <property type="entry name" value="Nop_C"/>
</dbReference>
<dbReference type="PANTHER" id="PTHR10894">
    <property type="entry name" value="NUCLEOLAR PROTEIN 5 NUCLEOLAR PROTEIN NOP5 NOP58"/>
    <property type="match status" value="1"/>
</dbReference>
<dbReference type="GO" id="GO:0032040">
    <property type="term" value="C:small-subunit processome"/>
    <property type="evidence" value="ECO:0007669"/>
    <property type="project" value="InterPro"/>
</dbReference>
<dbReference type="PROSITE" id="PS51358">
    <property type="entry name" value="NOP"/>
    <property type="match status" value="1"/>
</dbReference>